<sequence length="71" mass="8113">MICLLGLDSQYNGIDERRFTFEEYPSRMNYNASPDVLRFAGNEGHPDAPNDWKIIGEHESTFIYPEDSGGK</sequence>
<dbReference type="EMBL" id="JBHSZQ010000020">
    <property type="protein sequence ID" value="MFC7126489.1"/>
    <property type="molecule type" value="Genomic_DNA"/>
</dbReference>
<reference evidence="1 2" key="1">
    <citation type="journal article" date="2014" name="Int. J. Syst. Evol. Microbiol.">
        <title>Complete genome sequence of Corynebacterium casei LMG S-19264T (=DSM 44701T), isolated from a smear-ripened cheese.</title>
        <authorList>
            <consortium name="US DOE Joint Genome Institute (JGI-PGF)"/>
            <person name="Walter F."/>
            <person name="Albersmeier A."/>
            <person name="Kalinowski J."/>
            <person name="Ruckert C."/>
        </authorList>
    </citation>
    <scope>NUCLEOTIDE SEQUENCE [LARGE SCALE GENOMIC DNA]</scope>
    <source>
        <strain evidence="1 2">CGMCC 4.7215</strain>
    </source>
</reference>
<organism evidence="1 2">
    <name type="scientific">Halovenus rubra</name>
    <dbReference type="NCBI Taxonomy" id="869890"/>
    <lineage>
        <taxon>Archaea</taxon>
        <taxon>Methanobacteriati</taxon>
        <taxon>Methanobacteriota</taxon>
        <taxon>Stenosarchaea group</taxon>
        <taxon>Halobacteria</taxon>
        <taxon>Halobacteriales</taxon>
        <taxon>Haloarculaceae</taxon>
        <taxon>Halovenus</taxon>
    </lineage>
</organism>
<dbReference type="AlphaFoldDB" id="A0ABD5X7K2"/>
<dbReference type="RefSeq" id="WP_267636045.1">
    <property type="nucleotide sequence ID" value="NZ_JAODIY010000001.1"/>
</dbReference>
<evidence type="ECO:0000313" key="1">
    <source>
        <dbReference type="EMBL" id="MFC7126489.1"/>
    </source>
</evidence>
<name>A0ABD5X7K2_9EURY</name>
<comment type="caution">
    <text evidence="1">The sequence shown here is derived from an EMBL/GenBank/DDBJ whole genome shotgun (WGS) entry which is preliminary data.</text>
</comment>
<gene>
    <name evidence="1" type="ORF">ACFQJ7_10645</name>
</gene>
<accession>A0ABD5X7K2</accession>
<proteinExistence type="predicted"/>
<evidence type="ECO:0000313" key="2">
    <source>
        <dbReference type="Proteomes" id="UP001596414"/>
    </source>
</evidence>
<protein>
    <submittedName>
        <fullName evidence="1">Uncharacterized protein</fullName>
    </submittedName>
</protein>
<dbReference type="Proteomes" id="UP001596414">
    <property type="component" value="Unassembled WGS sequence"/>
</dbReference>